<comment type="caution">
    <text evidence="6">The sequence shown here is derived from an EMBL/GenBank/DDBJ whole genome shotgun (WGS) entry which is preliminary data.</text>
</comment>
<dbReference type="EMBL" id="BSFQ01000027">
    <property type="protein sequence ID" value="GLL14028.1"/>
    <property type="molecule type" value="Genomic_DNA"/>
</dbReference>
<name>A0A9W6L6K6_9PSEU</name>
<dbReference type="RefSeq" id="WP_156067981.1">
    <property type="nucleotide sequence ID" value="NZ_BAAAUZ010000064.1"/>
</dbReference>
<reference evidence="6" key="1">
    <citation type="journal article" date="2014" name="Int. J. Syst. Evol. Microbiol.">
        <title>Complete genome sequence of Corynebacterium casei LMG S-19264T (=DSM 44701T), isolated from a smear-ripened cheese.</title>
        <authorList>
            <consortium name="US DOE Joint Genome Institute (JGI-PGF)"/>
            <person name="Walter F."/>
            <person name="Albersmeier A."/>
            <person name="Kalinowski J."/>
            <person name="Ruckert C."/>
        </authorList>
    </citation>
    <scope>NUCLEOTIDE SEQUENCE</scope>
    <source>
        <strain evidence="6">VKM Ac-1069</strain>
    </source>
</reference>
<dbReference type="InterPro" id="IPR003593">
    <property type="entry name" value="AAA+_ATPase"/>
</dbReference>
<dbReference type="PANTHER" id="PTHR43790:SF9">
    <property type="entry name" value="GALACTOFURANOSE TRANSPORTER ATP-BINDING PROTEIN YTFR"/>
    <property type="match status" value="1"/>
</dbReference>
<keyword evidence="2" id="KW-0677">Repeat</keyword>
<reference evidence="6" key="2">
    <citation type="submission" date="2023-01" db="EMBL/GenBank/DDBJ databases">
        <authorList>
            <person name="Sun Q."/>
            <person name="Evtushenko L."/>
        </authorList>
    </citation>
    <scope>NUCLEOTIDE SEQUENCE</scope>
    <source>
        <strain evidence="6">VKM Ac-1069</strain>
    </source>
</reference>
<dbReference type="SMART" id="SM00382">
    <property type="entry name" value="AAA"/>
    <property type="match status" value="2"/>
</dbReference>
<dbReference type="AlphaFoldDB" id="A0A9W6L6K6"/>
<feature type="domain" description="ABC transporter" evidence="5">
    <location>
        <begin position="268"/>
        <end position="493"/>
    </location>
</feature>
<dbReference type="InterPro" id="IPR017871">
    <property type="entry name" value="ABC_transporter-like_CS"/>
</dbReference>
<organism evidence="6 7">
    <name type="scientific">Pseudonocardia halophobica</name>
    <dbReference type="NCBI Taxonomy" id="29401"/>
    <lineage>
        <taxon>Bacteria</taxon>
        <taxon>Bacillati</taxon>
        <taxon>Actinomycetota</taxon>
        <taxon>Actinomycetes</taxon>
        <taxon>Pseudonocardiales</taxon>
        <taxon>Pseudonocardiaceae</taxon>
        <taxon>Pseudonocardia</taxon>
    </lineage>
</organism>
<proteinExistence type="predicted"/>
<evidence type="ECO:0000313" key="7">
    <source>
        <dbReference type="Proteomes" id="UP001143463"/>
    </source>
</evidence>
<sequence length="494" mass="52223">MDAAPVEARPAGPPGALPSLRLTDVRKSFSGNAVLRGISLNLRGGEIVGLMGPNGAGKSTLLKVLDGFHRMDSGRIEVDGVQVPSLAGRSDVAFIHQDLGLVEDLSVTDNLRLGQPWASRFGPMIDRDRERDMAVAALRAVRLEVDPAVLIRDLPPGERTLVAIARALALGATKLFVDEATSNLTKADSFSVLAVLKELALDGALIVIVTHKLSEVFECAHRAVVLVDGELVADDLMRDLDRAALVSKLLAHETEAGLALATESTSEVGPEVIRFVNARTCKIGAVNLVVRRGEAVGLTGTAGSGLHEVALLAAGHAPLTAGAVEVDRAVRIALVPPQRETQGGFPALAVAQNMAISSLRRRRILAGLVSGARERADVEQMADELSVVPRSVTTEFGVLSGGNKQKVILGRALLTDPDLLVLCEPTRGVDIRTRAEIYRTVAKAKAAGAAVLVVSSDYEDLAAMCDRVGVVTAEGTSDPRPKDEVSLDQFEEYL</sequence>
<dbReference type="GO" id="GO:0016887">
    <property type="term" value="F:ATP hydrolysis activity"/>
    <property type="evidence" value="ECO:0007669"/>
    <property type="project" value="InterPro"/>
</dbReference>
<dbReference type="InterPro" id="IPR027417">
    <property type="entry name" value="P-loop_NTPase"/>
</dbReference>
<dbReference type="InterPro" id="IPR050107">
    <property type="entry name" value="ABC_carbohydrate_import_ATPase"/>
</dbReference>
<dbReference type="Proteomes" id="UP001143463">
    <property type="component" value="Unassembled WGS sequence"/>
</dbReference>
<dbReference type="PANTHER" id="PTHR43790">
    <property type="entry name" value="CARBOHYDRATE TRANSPORT ATP-BINDING PROTEIN MG119-RELATED"/>
    <property type="match status" value="1"/>
</dbReference>
<dbReference type="GO" id="GO:0005524">
    <property type="term" value="F:ATP binding"/>
    <property type="evidence" value="ECO:0007669"/>
    <property type="project" value="UniProtKB-KW"/>
</dbReference>
<keyword evidence="1" id="KW-0813">Transport</keyword>
<evidence type="ECO:0000256" key="3">
    <source>
        <dbReference type="ARBA" id="ARBA00022741"/>
    </source>
</evidence>
<dbReference type="Gene3D" id="3.40.50.300">
    <property type="entry name" value="P-loop containing nucleotide triphosphate hydrolases"/>
    <property type="match status" value="2"/>
</dbReference>
<dbReference type="PROSITE" id="PS50893">
    <property type="entry name" value="ABC_TRANSPORTER_2"/>
    <property type="match status" value="2"/>
</dbReference>
<evidence type="ECO:0000256" key="1">
    <source>
        <dbReference type="ARBA" id="ARBA00022448"/>
    </source>
</evidence>
<evidence type="ECO:0000259" key="5">
    <source>
        <dbReference type="PROSITE" id="PS50893"/>
    </source>
</evidence>
<protein>
    <submittedName>
        <fullName evidence="6">D-ribose transporter ATP-binding protein</fullName>
    </submittedName>
</protein>
<evidence type="ECO:0000256" key="4">
    <source>
        <dbReference type="ARBA" id="ARBA00022840"/>
    </source>
</evidence>
<gene>
    <name evidence="6" type="ORF">GCM10017577_51730</name>
</gene>
<keyword evidence="3" id="KW-0547">Nucleotide-binding</keyword>
<accession>A0A9W6L6K6</accession>
<evidence type="ECO:0000256" key="2">
    <source>
        <dbReference type="ARBA" id="ARBA00022737"/>
    </source>
</evidence>
<evidence type="ECO:0000313" key="6">
    <source>
        <dbReference type="EMBL" id="GLL14028.1"/>
    </source>
</evidence>
<dbReference type="InterPro" id="IPR003439">
    <property type="entry name" value="ABC_transporter-like_ATP-bd"/>
</dbReference>
<dbReference type="SUPFAM" id="SSF52540">
    <property type="entry name" value="P-loop containing nucleoside triphosphate hydrolases"/>
    <property type="match status" value="2"/>
</dbReference>
<keyword evidence="4 6" id="KW-0067">ATP-binding</keyword>
<keyword evidence="7" id="KW-1185">Reference proteome</keyword>
<dbReference type="Pfam" id="PF00005">
    <property type="entry name" value="ABC_tran"/>
    <property type="match status" value="2"/>
</dbReference>
<feature type="domain" description="ABC transporter" evidence="5">
    <location>
        <begin position="20"/>
        <end position="253"/>
    </location>
</feature>
<dbReference type="PROSITE" id="PS00211">
    <property type="entry name" value="ABC_TRANSPORTER_1"/>
    <property type="match status" value="1"/>
</dbReference>